<dbReference type="PANTHER" id="PTHR46825:SF9">
    <property type="entry name" value="BETA-LACTAMASE-RELATED DOMAIN-CONTAINING PROTEIN"/>
    <property type="match status" value="1"/>
</dbReference>
<proteinExistence type="predicted"/>
<dbReference type="Proteomes" id="UP001606300">
    <property type="component" value="Unassembled WGS sequence"/>
</dbReference>
<feature type="domain" description="Beta-lactamase-related" evidence="1">
    <location>
        <begin position="37"/>
        <end position="326"/>
    </location>
</feature>
<reference evidence="2 3" key="1">
    <citation type="submission" date="2024-09" db="EMBL/GenBank/DDBJ databases">
        <title>Novel species of the genus Pelomonas and Roseateles isolated from streams.</title>
        <authorList>
            <person name="Lu H."/>
        </authorList>
    </citation>
    <scope>NUCLEOTIDE SEQUENCE [LARGE SCALE GENOMIC DNA]</scope>
    <source>
        <strain evidence="2 3">DC23W</strain>
    </source>
</reference>
<name>A0ABW7ETI5_9BURK</name>
<gene>
    <name evidence="2" type="ORF">ACG02S_23085</name>
</gene>
<dbReference type="InterPro" id="IPR050491">
    <property type="entry name" value="AmpC-like"/>
</dbReference>
<evidence type="ECO:0000313" key="2">
    <source>
        <dbReference type="EMBL" id="MFG6416788.1"/>
    </source>
</evidence>
<dbReference type="RefSeq" id="WP_394472852.1">
    <property type="nucleotide sequence ID" value="NZ_JBIGHY010000011.1"/>
</dbReference>
<dbReference type="SUPFAM" id="SSF56601">
    <property type="entry name" value="beta-lactamase/transpeptidase-like"/>
    <property type="match status" value="1"/>
</dbReference>
<dbReference type="Gene3D" id="3.40.710.10">
    <property type="entry name" value="DD-peptidase/beta-lactamase superfamily"/>
    <property type="match status" value="1"/>
</dbReference>
<dbReference type="EC" id="3.-.-.-" evidence="2"/>
<dbReference type="EMBL" id="JBIGHY010000011">
    <property type="protein sequence ID" value="MFG6416788.1"/>
    <property type="molecule type" value="Genomic_DNA"/>
</dbReference>
<dbReference type="PANTHER" id="PTHR46825">
    <property type="entry name" value="D-ALANYL-D-ALANINE-CARBOXYPEPTIDASE/ENDOPEPTIDASE AMPH"/>
    <property type="match status" value="1"/>
</dbReference>
<organism evidence="2 3">
    <name type="scientific">Pelomonas dachongensis</name>
    <dbReference type="NCBI Taxonomy" id="3299029"/>
    <lineage>
        <taxon>Bacteria</taxon>
        <taxon>Pseudomonadati</taxon>
        <taxon>Pseudomonadota</taxon>
        <taxon>Betaproteobacteria</taxon>
        <taxon>Burkholderiales</taxon>
        <taxon>Sphaerotilaceae</taxon>
        <taxon>Roseateles</taxon>
    </lineage>
</organism>
<dbReference type="GO" id="GO:0016787">
    <property type="term" value="F:hydrolase activity"/>
    <property type="evidence" value="ECO:0007669"/>
    <property type="project" value="UniProtKB-KW"/>
</dbReference>
<evidence type="ECO:0000313" key="3">
    <source>
        <dbReference type="Proteomes" id="UP001606300"/>
    </source>
</evidence>
<protein>
    <submittedName>
        <fullName evidence="2">Serine hydrolase domain-containing protein</fullName>
        <ecNumber evidence="2">3.-.-.-</ecNumber>
    </submittedName>
</protein>
<dbReference type="InterPro" id="IPR012338">
    <property type="entry name" value="Beta-lactam/transpept-like"/>
</dbReference>
<comment type="caution">
    <text evidence="2">The sequence shown here is derived from an EMBL/GenBank/DDBJ whole genome shotgun (WGS) entry which is preliminary data.</text>
</comment>
<keyword evidence="2" id="KW-0378">Hydrolase</keyword>
<accession>A0ABW7ETI5</accession>
<evidence type="ECO:0000259" key="1">
    <source>
        <dbReference type="Pfam" id="PF00144"/>
    </source>
</evidence>
<sequence>MGLLLMAPAGCGAGAQDAVSERLGEVFRQAHAAGFNGSVLVTRGGAVLYRASFGMADQQRGSANVDATRYLGFSVNKPMTAVLVFQQIEAGRLSLDRRLDGVFPHLVSQPAAAITIGQLLSHTSGVEEIISAHQDRRITPADLATARVANTGKVAYSSSGFVILALVLEAVSGRSYAQLFDEQLRVPAGMRDSGLLRSGEEVPGLARGYRGRNGRRELAPLGLPPEVMEGAGSLYTTTADLARFDQALRAGTLLKEETQKLMYTHVTDDRAYGWSLAEQGGRYFPWHKGSFRGYAAVFVRQLHRHEMIAILSNDEEADMLALRTAVLRLLKRDAAGR</sequence>
<dbReference type="InterPro" id="IPR001466">
    <property type="entry name" value="Beta-lactam-related"/>
</dbReference>
<dbReference type="Pfam" id="PF00144">
    <property type="entry name" value="Beta-lactamase"/>
    <property type="match status" value="1"/>
</dbReference>
<keyword evidence="3" id="KW-1185">Reference proteome</keyword>